<protein>
    <submittedName>
        <fullName evidence="1">Uncharacterized protein</fullName>
    </submittedName>
</protein>
<dbReference type="Proteomes" id="UP000326354">
    <property type="component" value="Chromosome"/>
</dbReference>
<evidence type="ECO:0000313" key="2">
    <source>
        <dbReference type="Proteomes" id="UP000326354"/>
    </source>
</evidence>
<keyword evidence="2" id="KW-1185">Reference proteome</keyword>
<reference evidence="1 2" key="1">
    <citation type="submission" date="2019-08" db="EMBL/GenBank/DDBJ databases">
        <title>Complete genome sequence of Candidatus Uab amorphum.</title>
        <authorList>
            <person name="Shiratori T."/>
            <person name="Suzuki S."/>
            <person name="Kakizawa Y."/>
            <person name="Ishida K."/>
        </authorList>
    </citation>
    <scope>NUCLEOTIDE SEQUENCE [LARGE SCALE GENOMIC DNA]</scope>
    <source>
        <strain evidence="1 2">SRT547</strain>
    </source>
</reference>
<sequence>MGVHQVSVDLFPPNREQRVVLDGNAELLDSVEVPGAVVDKNLVCSFLEDRNYIFYTSWNSSYRYVYGDVIESPVFGSSYEREVRVYFEKEHLESVLFQFYIPGANKNNVNEWADCLHDISERFQLKIVDSNGKMWSKDKSIGAITNNRNWISFTTGEWFWDE</sequence>
<proteinExistence type="predicted"/>
<organism evidence="1 2">
    <name type="scientific">Uabimicrobium amorphum</name>
    <dbReference type="NCBI Taxonomy" id="2596890"/>
    <lineage>
        <taxon>Bacteria</taxon>
        <taxon>Pseudomonadati</taxon>
        <taxon>Planctomycetota</taxon>
        <taxon>Candidatus Uabimicrobiia</taxon>
        <taxon>Candidatus Uabimicrobiales</taxon>
        <taxon>Candidatus Uabimicrobiaceae</taxon>
        <taxon>Candidatus Uabimicrobium</taxon>
    </lineage>
</organism>
<dbReference type="KEGG" id="uam:UABAM_02779"/>
<evidence type="ECO:0000313" key="1">
    <source>
        <dbReference type="EMBL" id="BBM84419.1"/>
    </source>
</evidence>
<dbReference type="RefSeq" id="WP_151968575.1">
    <property type="nucleotide sequence ID" value="NZ_AP019860.1"/>
</dbReference>
<gene>
    <name evidence="1" type="ORF">UABAM_02779</name>
</gene>
<dbReference type="EMBL" id="AP019860">
    <property type="protein sequence ID" value="BBM84419.1"/>
    <property type="molecule type" value="Genomic_DNA"/>
</dbReference>
<accession>A0A5S9IM58</accession>
<name>A0A5S9IM58_UABAM</name>
<dbReference type="AlphaFoldDB" id="A0A5S9IM58"/>